<dbReference type="Gene3D" id="3.40.50.150">
    <property type="entry name" value="Vaccinia Virus protein VP39"/>
    <property type="match status" value="1"/>
</dbReference>
<protein>
    <submittedName>
        <fullName evidence="3">Class I SAM-dependent methyltransferase</fullName>
        <ecNumber evidence="3">2.1.1.-</ecNumber>
    </submittedName>
</protein>
<dbReference type="CDD" id="cd02440">
    <property type="entry name" value="AdoMet_MTases"/>
    <property type="match status" value="1"/>
</dbReference>
<dbReference type="Proteomes" id="UP001596447">
    <property type="component" value="Unassembled WGS sequence"/>
</dbReference>
<keyword evidence="4" id="KW-1185">Reference proteome</keyword>
<accession>A0ABD5Z0M6</accession>
<evidence type="ECO:0000313" key="3">
    <source>
        <dbReference type="EMBL" id="MFC7198722.1"/>
    </source>
</evidence>
<dbReference type="Pfam" id="PF08241">
    <property type="entry name" value="Methyltransf_11"/>
    <property type="match status" value="1"/>
</dbReference>
<evidence type="ECO:0000313" key="4">
    <source>
        <dbReference type="Proteomes" id="UP001596447"/>
    </source>
</evidence>
<dbReference type="EMBL" id="JBHTAR010000011">
    <property type="protein sequence ID" value="MFC7198722.1"/>
    <property type="molecule type" value="Genomic_DNA"/>
</dbReference>
<keyword evidence="3" id="KW-0489">Methyltransferase</keyword>
<dbReference type="SUPFAM" id="SSF53335">
    <property type="entry name" value="S-adenosyl-L-methionine-dependent methyltransferases"/>
    <property type="match status" value="1"/>
</dbReference>
<keyword evidence="3" id="KW-0808">Transferase</keyword>
<comment type="caution">
    <text evidence="3">The sequence shown here is derived from an EMBL/GenBank/DDBJ whole genome shotgun (WGS) entry which is preliminary data.</text>
</comment>
<organism evidence="3 4">
    <name type="scientific">Halospeciosus flavus</name>
    <dbReference type="NCBI Taxonomy" id="3032283"/>
    <lineage>
        <taxon>Archaea</taxon>
        <taxon>Methanobacteriati</taxon>
        <taxon>Methanobacteriota</taxon>
        <taxon>Stenosarchaea group</taxon>
        <taxon>Halobacteria</taxon>
        <taxon>Halobacteriales</taxon>
        <taxon>Halobacteriaceae</taxon>
        <taxon>Halospeciosus</taxon>
    </lineage>
</organism>
<dbReference type="InterPro" id="IPR029063">
    <property type="entry name" value="SAM-dependent_MTases_sf"/>
</dbReference>
<dbReference type="AlphaFoldDB" id="A0ABD5Z0M6"/>
<name>A0ABD5Z0M6_9EURY</name>
<dbReference type="PANTHER" id="PTHR43591:SF110">
    <property type="entry name" value="RHODANESE DOMAIN-CONTAINING PROTEIN"/>
    <property type="match status" value="1"/>
</dbReference>
<dbReference type="PANTHER" id="PTHR43591">
    <property type="entry name" value="METHYLTRANSFERASE"/>
    <property type="match status" value="1"/>
</dbReference>
<evidence type="ECO:0000256" key="1">
    <source>
        <dbReference type="SAM" id="MobiDB-lite"/>
    </source>
</evidence>
<feature type="compositionally biased region" description="Basic and acidic residues" evidence="1">
    <location>
        <begin position="149"/>
        <end position="159"/>
    </location>
</feature>
<feature type="domain" description="Methyltransferase type 11" evidence="2">
    <location>
        <begin position="43"/>
        <end position="133"/>
    </location>
</feature>
<feature type="region of interest" description="Disordered" evidence="1">
    <location>
        <begin position="140"/>
        <end position="159"/>
    </location>
</feature>
<proteinExistence type="predicted"/>
<sequence length="186" mass="20339">MGFHTFDVERAELLEDAAARYRFCSREELLGALALDGSETVADLGSGTGFYTEDVAPFADDVYGVDVQEAMHEQFREKGVPANVSLVTADVADLPFDDGGLDAAFSTNTYHEFASDAAFDELERVLAPGARVVHVDWSAAGAGEEGPPTDERFAPADVRDHHDDRAFDVETVEDRPETWKAVLRRV</sequence>
<reference evidence="3 4" key="1">
    <citation type="journal article" date="2019" name="Int. J. Syst. Evol. Microbiol.">
        <title>The Global Catalogue of Microorganisms (GCM) 10K type strain sequencing project: providing services to taxonomists for standard genome sequencing and annotation.</title>
        <authorList>
            <consortium name="The Broad Institute Genomics Platform"/>
            <consortium name="The Broad Institute Genome Sequencing Center for Infectious Disease"/>
            <person name="Wu L."/>
            <person name="Ma J."/>
        </authorList>
    </citation>
    <scope>NUCLEOTIDE SEQUENCE [LARGE SCALE GENOMIC DNA]</scope>
    <source>
        <strain evidence="3 4">XZGYJ-43</strain>
    </source>
</reference>
<evidence type="ECO:0000259" key="2">
    <source>
        <dbReference type="Pfam" id="PF08241"/>
    </source>
</evidence>
<dbReference type="GO" id="GO:0008168">
    <property type="term" value="F:methyltransferase activity"/>
    <property type="evidence" value="ECO:0007669"/>
    <property type="project" value="UniProtKB-KW"/>
</dbReference>
<gene>
    <name evidence="3" type="ORF">ACFQJ9_04695</name>
</gene>
<dbReference type="RefSeq" id="WP_279530062.1">
    <property type="nucleotide sequence ID" value="NZ_CP122312.1"/>
</dbReference>
<dbReference type="InterPro" id="IPR013216">
    <property type="entry name" value="Methyltransf_11"/>
</dbReference>
<dbReference type="GO" id="GO:0032259">
    <property type="term" value="P:methylation"/>
    <property type="evidence" value="ECO:0007669"/>
    <property type="project" value="UniProtKB-KW"/>
</dbReference>
<dbReference type="EC" id="2.1.1.-" evidence="3"/>